<accession>A0A074KSI7</accession>
<evidence type="ECO:0000313" key="2">
    <source>
        <dbReference type="Proteomes" id="UP000027821"/>
    </source>
</evidence>
<gene>
    <name evidence="1" type="ORF">EL17_14990</name>
</gene>
<organism evidence="1 2">
    <name type="scientific">Anditalea andensis</name>
    <dbReference type="NCBI Taxonomy" id="1048983"/>
    <lineage>
        <taxon>Bacteria</taxon>
        <taxon>Pseudomonadati</taxon>
        <taxon>Bacteroidota</taxon>
        <taxon>Cytophagia</taxon>
        <taxon>Cytophagales</taxon>
        <taxon>Cytophagaceae</taxon>
        <taxon>Anditalea</taxon>
    </lineage>
</organism>
<dbReference type="EMBL" id="JMIH01000023">
    <property type="protein sequence ID" value="KEO72926.1"/>
    <property type="molecule type" value="Genomic_DNA"/>
</dbReference>
<keyword evidence="2" id="KW-1185">Reference proteome</keyword>
<name>A0A074KSI7_9BACT</name>
<dbReference type="AlphaFoldDB" id="A0A074KSI7"/>
<reference evidence="1 2" key="1">
    <citation type="submission" date="2014-04" db="EMBL/GenBank/DDBJ databases">
        <title>Characterization and application of a salt tolerant electro-active bacterium.</title>
        <authorList>
            <person name="Yang L."/>
            <person name="Wei S."/>
            <person name="Tay Q.X.M."/>
        </authorList>
    </citation>
    <scope>NUCLEOTIDE SEQUENCE [LARGE SCALE GENOMIC DNA]</scope>
    <source>
        <strain evidence="1 2">LY1</strain>
    </source>
</reference>
<dbReference type="Proteomes" id="UP000027821">
    <property type="component" value="Unassembled WGS sequence"/>
</dbReference>
<evidence type="ECO:0000313" key="1">
    <source>
        <dbReference type="EMBL" id="KEO72926.1"/>
    </source>
</evidence>
<proteinExistence type="predicted"/>
<sequence>MLKFLIISIALSWIFSQLLKFFLKSKLKRFVDQVNNVQREETQKAKPKNGNVNVDYIPKGHQEKRTRDTNSIDGEYIDYVEVKD</sequence>
<evidence type="ECO:0008006" key="3">
    <source>
        <dbReference type="Google" id="ProtNLM"/>
    </source>
</evidence>
<protein>
    <recommendedName>
        <fullName evidence="3">DUF4834 domain-containing protein</fullName>
    </recommendedName>
</protein>
<comment type="caution">
    <text evidence="1">The sequence shown here is derived from an EMBL/GenBank/DDBJ whole genome shotgun (WGS) entry which is preliminary data.</text>
</comment>